<organism evidence="1 2">
    <name type="scientific">Clytia hemisphaerica</name>
    <dbReference type="NCBI Taxonomy" id="252671"/>
    <lineage>
        <taxon>Eukaryota</taxon>
        <taxon>Metazoa</taxon>
        <taxon>Cnidaria</taxon>
        <taxon>Hydrozoa</taxon>
        <taxon>Hydroidolina</taxon>
        <taxon>Leptothecata</taxon>
        <taxon>Obeliida</taxon>
        <taxon>Clytiidae</taxon>
        <taxon>Clytia</taxon>
    </lineage>
</organism>
<dbReference type="InterPro" id="IPR051055">
    <property type="entry name" value="PIF1_helicase"/>
</dbReference>
<accession>A0A7M5WTK1</accession>
<dbReference type="PANTHER" id="PTHR47642:SF5">
    <property type="entry name" value="ATP-DEPENDENT DNA HELICASE"/>
    <property type="match status" value="1"/>
</dbReference>
<sequence length="115" mass="13548">FNAGQMYVAMSRVRTIDGLYFTVQYRRTAFVCSKDVNDEYSRLRQNKIEPIKDVMRSNSTLNVCLLNTRSLRLHVIDIQNDEFLYKNDLLCLTETQMSYESSDIDTQNLQEQLYS</sequence>
<proteinExistence type="predicted"/>
<evidence type="ECO:0000313" key="1">
    <source>
        <dbReference type="EnsemblMetazoa" id="CLYHEMP012907.1"/>
    </source>
</evidence>
<keyword evidence="2" id="KW-1185">Reference proteome</keyword>
<protein>
    <submittedName>
        <fullName evidence="1">Uncharacterized protein</fullName>
    </submittedName>
</protein>
<dbReference type="EnsemblMetazoa" id="CLYHEMT012907.1">
    <property type="protein sequence ID" value="CLYHEMP012907.1"/>
    <property type="gene ID" value="CLYHEMG012907"/>
</dbReference>
<name>A0A7M5WTK1_9CNID</name>
<dbReference type="Proteomes" id="UP000594262">
    <property type="component" value="Unplaced"/>
</dbReference>
<dbReference type="AlphaFoldDB" id="A0A7M5WTK1"/>
<evidence type="ECO:0000313" key="2">
    <source>
        <dbReference type="Proteomes" id="UP000594262"/>
    </source>
</evidence>
<reference evidence="1" key="1">
    <citation type="submission" date="2021-01" db="UniProtKB">
        <authorList>
            <consortium name="EnsemblMetazoa"/>
        </authorList>
    </citation>
    <scope>IDENTIFICATION</scope>
</reference>
<dbReference type="OrthoDB" id="10029506at2759"/>
<dbReference type="PANTHER" id="PTHR47642">
    <property type="entry name" value="ATP-DEPENDENT DNA HELICASE"/>
    <property type="match status" value="1"/>
</dbReference>